<dbReference type="AlphaFoldDB" id="A0A2S4PN31"/>
<dbReference type="Proteomes" id="UP000237438">
    <property type="component" value="Unassembled WGS sequence"/>
</dbReference>
<evidence type="ECO:0000313" key="2">
    <source>
        <dbReference type="Proteomes" id="UP000237438"/>
    </source>
</evidence>
<reference evidence="1 2" key="1">
    <citation type="submission" date="2017-10" db="EMBL/GenBank/DDBJ databases">
        <title>Development of genomic resources for the powdery mildew, Erysiphe pulchra.</title>
        <authorList>
            <person name="Wadl P.A."/>
            <person name="Mack B.M."/>
            <person name="Moore G."/>
            <person name="Beltz S.B."/>
        </authorList>
    </citation>
    <scope>NUCLEOTIDE SEQUENCE [LARGE SCALE GENOMIC DNA]</scope>
    <source>
        <strain evidence="1">Cflorida</strain>
    </source>
</reference>
<sequence>MAKSIQTYLRTAISEFAASDATPTFPKQQMKSNIAKVSETLKANLPQKLFLTSISCKILIGHVENEANISKDSLSLNPLDIDNSPAPQVSLNAVQTTLNYINIASVKNKDTSRNLPDNRLFIRLPVDQILLEHVHR</sequence>
<protein>
    <submittedName>
        <fullName evidence="1">Uncharacterized protein</fullName>
    </submittedName>
</protein>
<comment type="caution">
    <text evidence="1">The sequence shown here is derived from an EMBL/GenBank/DDBJ whole genome shotgun (WGS) entry which is preliminary data.</text>
</comment>
<organism evidence="1 2">
    <name type="scientific">Erysiphe pulchra</name>
    <dbReference type="NCBI Taxonomy" id="225359"/>
    <lineage>
        <taxon>Eukaryota</taxon>
        <taxon>Fungi</taxon>
        <taxon>Dikarya</taxon>
        <taxon>Ascomycota</taxon>
        <taxon>Pezizomycotina</taxon>
        <taxon>Leotiomycetes</taxon>
        <taxon>Erysiphales</taxon>
        <taxon>Erysiphaceae</taxon>
        <taxon>Erysiphe</taxon>
    </lineage>
</organism>
<proteinExistence type="predicted"/>
<dbReference type="EMBL" id="PEDP01001576">
    <property type="protein sequence ID" value="POS83450.1"/>
    <property type="molecule type" value="Genomic_DNA"/>
</dbReference>
<gene>
    <name evidence="1" type="ORF">EPUL_004838</name>
</gene>
<name>A0A2S4PN31_9PEZI</name>
<keyword evidence="2" id="KW-1185">Reference proteome</keyword>
<accession>A0A2S4PN31</accession>
<evidence type="ECO:0000313" key="1">
    <source>
        <dbReference type="EMBL" id="POS83450.1"/>
    </source>
</evidence>